<dbReference type="OrthoDB" id="5049404at2759"/>
<evidence type="ECO:0000256" key="6">
    <source>
        <dbReference type="ARBA" id="ARBA00023163"/>
    </source>
</evidence>
<evidence type="ECO:0000313" key="11">
    <source>
        <dbReference type="Proteomes" id="UP000717696"/>
    </source>
</evidence>
<dbReference type="GO" id="GO:0006351">
    <property type="term" value="P:DNA-templated transcription"/>
    <property type="evidence" value="ECO:0007669"/>
    <property type="project" value="InterPro"/>
</dbReference>
<dbReference type="PANTHER" id="PTHR31313:SF4">
    <property type="entry name" value="CONIDIAL DEVELOPMENT PROTEIN FLUFFY"/>
    <property type="match status" value="1"/>
</dbReference>
<dbReference type="PROSITE" id="PS50048">
    <property type="entry name" value="ZN2_CY6_FUNGAL_2"/>
    <property type="match status" value="1"/>
</dbReference>
<comment type="caution">
    <text evidence="10">The sequence shown here is derived from an EMBL/GenBank/DDBJ whole genome shotgun (WGS) entry which is preliminary data.</text>
</comment>
<dbReference type="InterPro" id="IPR001138">
    <property type="entry name" value="Zn2Cys6_DnaBD"/>
</dbReference>
<dbReference type="GO" id="GO:0005634">
    <property type="term" value="C:nucleus"/>
    <property type="evidence" value="ECO:0007669"/>
    <property type="project" value="UniProtKB-SubCell"/>
</dbReference>
<dbReference type="CDD" id="cd12148">
    <property type="entry name" value="fungal_TF_MHR"/>
    <property type="match status" value="1"/>
</dbReference>
<feature type="domain" description="Zn(2)-C6 fungal-type" evidence="9">
    <location>
        <begin position="9"/>
        <end position="38"/>
    </location>
</feature>
<dbReference type="EMBL" id="JAGMUU010000046">
    <property type="protein sequence ID" value="KAH7113507.1"/>
    <property type="molecule type" value="Genomic_DNA"/>
</dbReference>
<keyword evidence="4" id="KW-0805">Transcription regulation</keyword>
<dbReference type="AlphaFoldDB" id="A0A9P9IB51"/>
<keyword evidence="5" id="KW-0238">DNA-binding</keyword>
<accession>A0A9P9IB51</accession>
<keyword evidence="7" id="KW-0539">Nucleus</keyword>
<proteinExistence type="predicted"/>
<dbReference type="InterPro" id="IPR007219">
    <property type="entry name" value="XnlR_reg_dom"/>
</dbReference>
<dbReference type="SUPFAM" id="SSF57701">
    <property type="entry name" value="Zn2/Cys6 DNA-binding domain"/>
    <property type="match status" value="1"/>
</dbReference>
<dbReference type="Pfam" id="PF00172">
    <property type="entry name" value="Zn_clus"/>
    <property type="match status" value="1"/>
</dbReference>
<dbReference type="GO" id="GO:0003677">
    <property type="term" value="F:DNA binding"/>
    <property type="evidence" value="ECO:0007669"/>
    <property type="project" value="UniProtKB-KW"/>
</dbReference>
<comment type="subcellular location">
    <subcellularLocation>
        <location evidence="1">Nucleus</location>
    </subcellularLocation>
</comment>
<evidence type="ECO:0000313" key="10">
    <source>
        <dbReference type="EMBL" id="KAH7113507.1"/>
    </source>
</evidence>
<dbReference type="Gene3D" id="4.10.240.10">
    <property type="entry name" value="Zn(2)-C6 fungal-type DNA-binding domain"/>
    <property type="match status" value="1"/>
</dbReference>
<keyword evidence="11" id="KW-1185">Reference proteome</keyword>
<dbReference type="Pfam" id="PF04082">
    <property type="entry name" value="Fungal_trans"/>
    <property type="match status" value="1"/>
</dbReference>
<name>A0A9P9IB51_9HYPO</name>
<evidence type="ECO:0000256" key="1">
    <source>
        <dbReference type="ARBA" id="ARBA00004123"/>
    </source>
</evidence>
<dbReference type="InterPro" id="IPR036864">
    <property type="entry name" value="Zn2-C6_fun-type_DNA-bd_sf"/>
</dbReference>
<evidence type="ECO:0000256" key="3">
    <source>
        <dbReference type="ARBA" id="ARBA00022833"/>
    </source>
</evidence>
<evidence type="ECO:0000256" key="7">
    <source>
        <dbReference type="ARBA" id="ARBA00023242"/>
    </source>
</evidence>
<sequence length="612" mass="67600">MPQRKIQTACQRCRKKRAKCDGQSPCLRCDDVGEPCEYTRDRWESKNELRAKIEKLKKSNDGPSDLLESIAANRGINALQPGLDDAMDQDGAQDDYSPGGEDDLSSRLGTSSKGVSPRDAASSSCFEQLQSWRLCRPSTSKSKAAAGVPDQSTILSLPPLPLDTYASDSHTDTWTRTGWTRAHIRHLFDSVLTWDHLPFSLLCKEQFLQDYQNGSSQFCSSALVHSILALASRLINENDDDFSLLPSGWFGSKLFLDEAETLLQANEPLDSLPDIQALGMLSFYHVRCGREAKAHEFAEACIDRITRIRQQEKSTGGEEQQYSRACAITYCGAVSLVRILQLTTGLLFNAPTYAIQDGTLILDDPFQSSTSHGQAGASTIPILSTDAYKLQHFDLSIITAKVFQLPELTYNLVASARLAPETAMNEVVAVYDQCLDWYESFFALVSREGSRTPFILFVHMYYHFCVLCAFRPFVSLTWNQSDIQPHKICAQAAQSILALAQSYDDLFTLSRVCGLIPYLICASGMYGLGMSESGSPMDLVHLRLGDYTLPPIKSEFTISDFGTKQVCVSAPPSHIKMPIAAHARLLLAKIGSTHPAAMVAERMLATDPRPSV</sequence>
<evidence type="ECO:0000256" key="2">
    <source>
        <dbReference type="ARBA" id="ARBA00022723"/>
    </source>
</evidence>
<evidence type="ECO:0000256" key="8">
    <source>
        <dbReference type="SAM" id="MobiDB-lite"/>
    </source>
</evidence>
<gene>
    <name evidence="10" type="ORF">B0J13DRAFT_574696</name>
</gene>
<feature type="region of interest" description="Disordered" evidence="8">
    <location>
        <begin position="80"/>
        <end position="120"/>
    </location>
</feature>
<dbReference type="Proteomes" id="UP000717696">
    <property type="component" value="Unassembled WGS sequence"/>
</dbReference>
<dbReference type="CDD" id="cd00067">
    <property type="entry name" value="GAL4"/>
    <property type="match status" value="1"/>
</dbReference>
<reference evidence="10" key="1">
    <citation type="journal article" date="2021" name="Nat. Commun.">
        <title>Genetic determinants of endophytism in the Arabidopsis root mycobiome.</title>
        <authorList>
            <person name="Mesny F."/>
            <person name="Miyauchi S."/>
            <person name="Thiergart T."/>
            <person name="Pickel B."/>
            <person name="Atanasova L."/>
            <person name="Karlsson M."/>
            <person name="Huettel B."/>
            <person name="Barry K.W."/>
            <person name="Haridas S."/>
            <person name="Chen C."/>
            <person name="Bauer D."/>
            <person name="Andreopoulos W."/>
            <person name="Pangilinan J."/>
            <person name="LaButti K."/>
            <person name="Riley R."/>
            <person name="Lipzen A."/>
            <person name="Clum A."/>
            <person name="Drula E."/>
            <person name="Henrissat B."/>
            <person name="Kohler A."/>
            <person name="Grigoriev I.V."/>
            <person name="Martin F.M."/>
            <person name="Hacquard S."/>
        </authorList>
    </citation>
    <scope>NUCLEOTIDE SEQUENCE</scope>
    <source>
        <strain evidence="10">MPI-CAGE-AT-0021</strain>
    </source>
</reference>
<evidence type="ECO:0000256" key="5">
    <source>
        <dbReference type="ARBA" id="ARBA00023125"/>
    </source>
</evidence>
<dbReference type="GO" id="GO:0000981">
    <property type="term" value="F:DNA-binding transcription factor activity, RNA polymerase II-specific"/>
    <property type="evidence" value="ECO:0007669"/>
    <property type="project" value="InterPro"/>
</dbReference>
<organism evidence="10 11">
    <name type="scientific">Dactylonectria estremocensis</name>
    <dbReference type="NCBI Taxonomy" id="1079267"/>
    <lineage>
        <taxon>Eukaryota</taxon>
        <taxon>Fungi</taxon>
        <taxon>Dikarya</taxon>
        <taxon>Ascomycota</taxon>
        <taxon>Pezizomycotina</taxon>
        <taxon>Sordariomycetes</taxon>
        <taxon>Hypocreomycetidae</taxon>
        <taxon>Hypocreales</taxon>
        <taxon>Nectriaceae</taxon>
        <taxon>Dactylonectria</taxon>
    </lineage>
</organism>
<dbReference type="SMART" id="SM00066">
    <property type="entry name" value="GAL4"/>
    <property type="match status" value="1"/>
</dbReference>
<dbReference type="InterPro" id="IPR051615">
    <property type="entry name" value="Transcr_Regulatory_Elem"/>
</dbReference>
<dbReference type="PANTHER" id="PTHR31313">
    <property type="entry name" value="TY1 ENHANCER ACTIVATOR"/>
    <property type="match status" value="1"/>
</dbReference>
<evidence type="ECO:0000259" key="9">
    <source>
        <dbReference type="PROSITE" id="PS50048"/>
    </source>
</evidence>
<protein>
    <submittedName>
        <fullName evidence="10">Nitrate assimilation regulatory protein nirA</fullName>
    </submittedName>
</protein>
<keyword evidence="2" id="KW-0479">Metal-binding</keyword>
<dbReference type="PROSITE" id="PS00463">
    <property type="entry name" value="ZN2_CY6_FUNGAL_1"/>
    <property type="match status" value="1"/>
</dbReference>
<keyword evidence="6" id="KW-0804">Transcription</keyword>
<evidence type="ECO:0000256" key="4">
    <source>
        <dbReference type="ARBA" id="ARBA00023015"/>
    </source>
</evidence>
<keyword evidence="3" id="KW-0862">Zinc</keyword>
<dbReference type="GO" id="GO:0008270">
    <property type="term" value="F:zinc ion binding"/>
    <property type="evidence" value="ECO:0007669"/>
    <property type="project" value="InterPro"/>
</dbReference>